<proteinExistence type="predicted"/>
<dbReference type="EMBL" id="KZ305043">
    <property type="protein sequence ID" value="PIA39822.1"/>
    <property type="molecule type" value="Genomic_DNA"/>
</dbReference>
<sequence length="438" mass="49500">MADFPSKDLLPSIPTSSSSSSSSSIFTQQWSQLPKDLLDSITNLLNLDDLFRFSYVCKTWNLVSSSLLPPNLNTPFLITPHEEIKHSSTSKTVDDYPTWNKTLGFFSLYNGKNYNVDVIQMINRRICGSCNGGWLVTVHGNGEIQVLHPFSKIVIDLPPIAKLPNVISSYDKEKKELSYTVPLKLGQEEFMKEINSDWMRDSYVYKVIMSCSDVNKGIVMALQGFRRKLAFCRVGKDKKWTIVNGDDNARLADVTIYQGKFYTVRSSGQVFVVEGMENLCPTIKSFIRSPTHLASDKYYLVESLGKLLLVTRSRYEPEVDCDLLEEDSDPISYETTSFTVYRLDFNGPKWVEVSNLGKDRALFVGFNQSFSLKTSDFPGCKGNCIYFTDDYVDHCLEEPVGGHDIGVYNLASGIVQKCYPTDALVIKPSPIWFTTHSY</sequence>
<evidence type="ECO:0000259" key="2">
    <source>
        <dbReference type="PROSITE" id="PS50181"/>
    </source>
</evidence>
<evidence type="ECO:0000313" key="3">
    <source>
        <dbReference type="EMBL" id="PIA39821.1"/>
    </source>
</evidence>
<dbReference type="Proteomes" id="UP000230069">
    <property type="component" value="Unassembled WGS sequence"/>
</dbReference>
<feature type="region of interest" description="Disordered" evidence="1">
    <location>
        <begin position="1"/>
        <end position="23"/>
    </location>
</feature>
<name>A0A2G5D8I7_AQUCA</name>
<feature type="domain" description="F-box" evidence="2">
    <location>
        <begin position="27"/>
        <end position="72"/>
    </location>
</feature>
<accession>A0A2G5D8I7</accession>
<dbReference type="InterPro" id="IPR001810">
    <property type="entry name" value="F-box_dom"/>
</dbReference>
<dbReference type="PANTHER" id="PTHR44259:SF114">
    <property type="entry name" value="OS06G0707300 PROTEIN"/>
    <property type="match status" value="1"/>
</dbReference>
<protein>
    <recommendedName>
        <fullName evidence="2">F-box domain-containing protein</fullName>
    </recommendedName>
</protein>
<evidence type="ECO:0000256" key="1">
    <source>
        <dbReference type="SAM" id="MobiDB-lite"/>
    </source>
</evidence>
<organism evidence="3 4">
    <name type="scientific">Aquilegia coerulea</name>
    <name type="common">Rocky mountain columbine</name>
    <dbReference type="NCBI Taxonomy" id="218851"/>
    <lineage>
        <taxon>Eukaryota</taxon>
        <taxon>Viridiplantae</taxon>
        <taxon>Streptophyta</taxon>
        <taxon>Embryophyta</taxon>
        <taxon>Tracheophyta</taxon>
        <taxon>Spermatophyta</taxon>
        <taxon>Magnoliopsida</taxon>
        <taxon>Ranunculales</taxon>
        <taxon>Ranunculaceae</taxon>
        <taxon>Thalictroideae</taxon>
        <taxon>Aquilegia</taxon>
    </lineage>
</organism>
<dbReference type="PANTHER" id="PTHR44259">
    <property type="entry name" value="OS07G0183000 PROTEIN-RELATED"/>
    <property type="match status" value="1"/>
</dbReference>
<dbReference type="InterPro" id="IPR036047">
    <property type="entry name" value="F-box-like_dom_sf"/>
</dbReference>
<dbReference type="EMBL" id="KZ305043">
    <property type="protein sequence ID" value="PIA39821.1"/>
    <property type="molecule type" value="Genomic_DNA"/>
</dbReference>
<dbReference type="STRING" id="218851.A0A2G5D8I7"/>
<dbReference type="AlphaFoldDB" id="A0A2G5D8I7"/>
<dbReference type="OrthoDB" id="1023001at2759"/>
<dbReference type="Gene3D" id="1.20.1280.50">
    <property type="match status" value="1"/>
</dbReference>
<dbReference type="SUPFAM" id="SSF81383">
    <property type="entry name" value="F-box domain"/>
    <property type="match status" value="1"/>
</dbReference>
<dbReference type="InterPro" id="IPR005174">
    <property type="entry name" value="KIB1-4_b-propeller"/>
</dbReference>
<dbReference type="InterPro" id="IPR050942">
    <property type="entry name" value="F-box_BR-signaling"/>
</dbReference>
<dbReference type="Pfam" id="PF03478">
    <property type="entry name" value="Beta-prop_KIB1-4"/>
    <property type="match status" value="1"/>
</dbReference>
<dbReference type="PROSITE" id="PS50181">
    <property type="entry name" value="FBOX"/>
    <property type="match status" value="1"/>
</dbReference>
<dbReference type="Pfam" id="PF00646">
    <property type="entry name" value="F-box"/>
    <property type="match status" value="1"/>
</dbReference>
<evidence type="ECO:0000313" key="4">
    <source>
        <dbReference type="Proteomes" id="UP000230069"/>
    </source>
</evidence>
<keyword evidence="4" id="KW-1185">Reference proteome</keyword>
<gene>
    <name evidence="3" type="ORF">AQUCO_02600349v1</name>
</gene>
<reference evidence="3 4" key="1">
    <citation type="submission" date="2017-09" db="EMBL/GenBank/DDBJ databases">
        <title>WGS assembly of Aquilegia coerulea Goldsmith.</title>
        <authorList>
            <person name="Hodges S."/>
            <person name="Kramer E."/>
            <person name="Nordborg M."/>
            <person name="Tomkins J."/>
            <person name="Borevitz J."/>
            <person name="Derieg N."/>
            <person name="Yan J."/>
            <person name="Mihaltcheva S."/>
            <person name="Hayes R.D."/>
            <person name="Rokhsar D."/>
        </authorList>
    </citation>
    <scope>NUCLEOTIDE SEQUENCE [LARGE SCALE GENOMIC DNA]</scope>
    <source>
        <strain evidence="4">cv. Goldsmith</strain>
    </source>
</reference>